<proteinExistence type="predicted"/>
<reference evidence="3" key="1">
    <citation type="submission" date="2020-12" db="EMBL/GenBank/DDBJ databases">
        <title>Metabolic potential, ecology and presence of endohyphal bacteria is reflected in genomic diversity of Mucoromycotina.</title>
        <authorList>
            <person name="Muszewska A."/>
            <person name="Okrasinska A."/>
            <person name="Steczkiewicz K."/>
            <person name="Drgas O."/>
            <person name="Orlowska M."/>
            <person name="Perlinska-Lenart U."/>
            <person name="Aleksandrzak-Piekarczyk T."/>
            <person name="Szatraj K."/>
            <person name="Zielenkiewicz U."/>
            <person name="Pilsyk S."/>
            <person name="Malc E."/>
            <person name="Mieczkowski P."/>
            <person name="Kruszewska J.S."/>
            <person name="Biernat P."/>
            <person name="Pawlowska J."/>
        </authorList>
    </citation>
    <scope>NUCLEOTIDE SEQUENCE</scope>
    <source>
        <strain evidence="3">WA0000067209</strain>
    </source>
</reference>
<dbReference type="AlphaFoldDB" id="A0A8H7Q4B7"/>
<dbReference type="Pfam" id="PF26146">
    <property type="entry name" value="PI-PLC_X"/>
    <property type="match status" value="1"/>
</dbReference>
<dbReference type="EMBL" id="JAEPQZ010000001">
    <property type="protein sequence ID" value="KAG2185877.1"/>
    <property type="molecule type" value="Genomic_DNA"/>
</dbReference>
<comment type="caution">
    <text evidence="3">The sequence shown here is derived from an EMBL/GenBank/DDBJ whole genome shotgun (WGS) entry which is preliminary data.</text>
</comment>
<keyword evidence="1" id="KW-1133">Transmembrane helix</keyword>
<dbReference type="GO" id="GO:0006629">
    <property type="term" value="P:lipid metabolic process"/>
    <property type="evidence" value="ECO:0007669"/>
    <property type="project" value="InterPro"/>
</dbReference>
<dbReference type="OrthoDB" id="7984201at2759"/>
<evidence type="ECO:0000256" key="2">
    <source>
        <dbReference type="SAM" id="SignalP"/>
    </source>
</evidence>
<dbReference type="InterPro" id="IPR017946">
    <property type="entry name" value="PLC-like_Pdiesterase_TIM-brl"/>
</dbReference>
<dbReference type="PANTHER" id="PTHR13593">
    <property type="match status" value="1"/>
</dbReference>
<feature type="chain" id="PRO_5034024701" description="PLC-like phosphodiesterase" evidence="2">
    <location>
        <begin position="18"/>
        <end position="342"/>
    </location>
</feature>
<evidence type="ECO:0008006" key="5">
    <source>
        <dbReference type="Google" id="ProtNLM"/>
    </source>
</evidence>
<keyword evidence="1" id="KW-0472">Membrane</keyword>
<feature type="transmembrane region" description="Helical" evidence="1">
    <location>
        <begin position="323"/>
        <end position="341"/>
    </location>
</feature>
<keyword evidence="4" id="KW-1185">Reference proteome</keyword>
<keyword evidence="2" id="KW-0732">Signal</keyword>
<evidence type="ECO:0000256" key="1">
    <source>
        <dbReference type="SAM" id="Phobius"/>
    </source>
</evidence>
<dbReference type="Proteomes" id="UP000654370">
    <property type="component" value="Unassembled WGS sequence"/>
</dbReference>
<dbReference type="InterPro" id="IPR051057">
    <property type="entry name" value="PI-PLC_domain"/>
</dbReference>
<name>A0A8H7Q4B7_MORIS</name>
<organism evidence="3 4">
    <name type="scientific">Mortierella isabellina</name>
    <name type="common">Filamentous fungus</name>
    <name type="synonym">Umbelopsis isabellina</name>
    <dbReference type="NCBI Taxonomy" id="91625"/>
    <lineage>
        <taxon>Eukaryota</taxon>
        <taxon>Fungi</taxon>
        <taxon>Fungi incertae sedis</taxon>
        <taxon>Mucoromycota</taxon>
        <taxon>Mucoromycotina</taxon>
        <taxon>Umbelopsidomycetes</taxon>
        <taxon>Umbelopsidales</taxon>
        <taxon>Umbelopsidaceae</taxon>
        <taxon>Umbelopsis</taxon>
    </lineage>
</organism>
<evidence type="ECO:0000313" key="4">
    <source>
        <dbReference type="Proteomes" id="UP000654370"/>
    </source>
</evidence>
<dbReference type="PANTHER" id="PTHR13593:SF140">
    <property type="entry name" value="PLC-LIKE PHOSPHODIESTERASE"/>
    <property type="match status" value="1"/>
</dbReference>
<feature type="signal peptide" evidence="2">
    <location>
        <begin position="1"/>
        <end position="17"/>
    </location>
</feature>
<keyword evidence="1" id="KW-0812">Transmembrane</keyword>
<accession>A0A8H7Q4B7</accession>
<dbReference type="Gene3D" id="3.20.20.190">
    <property type="entry name" value="Phosphatidylinositol (PI) phosphodiesterase"/>
    <property type="match status" value="1"/>
</dbReference>
<protein>
    <recommendedName>
        <fullName evidence="5">PLC-like phosphodiesterase</fullName>
    </recommendedName>
</protein>
<dbReference type="GO" id="GO:0008081">
    <property type="term" value="F:phosphoric diester hydrolase activity"/>
    <property type="evidence" value="ECO:0007669"/>
    <property type="project" value="InterPro"/>
</dbReference>
<evidence type="ECO:0000313" key="3">
    <source>
        <dbReference type="EMBL" id="KAG2185877.1"/>
    </source>
</evidence>
<sequence>MVYTLTSLLALAGLAMAQQACNGYPSLCSKSYNEVSYLTTHNSYAFMSSVGQNQHYDVQTQLDDGIRGLKLSAVKSSNYTGVELCHTACNILDAGSAHDTLGVVASWLKNNPNEVVTIMWNNLGNFSASELQSEYQQASGIMDYLYVQPNNNYTWPTLSEMISSGKRLVNFMDVNADQTTVPWLHDEYTYIFETPYDNTNVSQLGCAIDRPQDPASPGQMMYVMNNFIYGTLEVGSIQIELPQPYQANITNAAAFENHATNCTSVLGRPPNFLEVDFYNWGTTFQVLDKMNNVTYVVKSLNHGANSDSGHSDATSGVEAFGEAAFITAAALTLVAIFVTLIF</sequence>
<dbReference type="SUPFAM" id="SSF51695">
    <property type="entry name" value="PLC-like phosphodiesterases"/>
    <property type="match status" value="1"/>
</dbReference>
<gene>
    <name evidence="3" type="ORF">INT43_002315</name>
</gene>